<evidence type="ECO:0000313" key="9">
    <source>
        <dbReference type="Proteomes" id="UP000284431"/>
    </source>
</evidence>
<dbReference type="Proteomes" id="UP001170023">
    <property type="component" value="Unassembled WGS sequence"/>
</dbReference>
<evidence type="ECO:0000313" key="3">
    <source>
        <dbReference type="EMBL" id="RGR73223.1"/>
    </source>
</evidence>
<dbReference type="Proteomes" id="UP000284431">
    <property type="component" value="Unassembled WGS sequence"/>
</dbReference>
<dbReference type="EMBL" id="JAUONL010000012">
    <property type="protein sequence ID" value="MDO6358869.1"/>
    <property type="molecule type" value="Genomic_DNA"/>
</dbReference>
<reference evidence="2" key="3">
    <citation type="submission" date="2023-07" db="EMBL/GenBank/DDBJ databases">
        <title>Whole Genome Sequencing of Colonoscopy isolates.</title>
        <authorList>
            <person name="Surve S.V."/>
            <person name="Valls R.A."/>
            <person name="Barrak K.E."/>
            <person name="Gardner T.B."/>
            <person name="O'Toole G.A."/>
        </authorList>
    </citation>
    <scope>NUCLEOTIDE SEQUENCE</scope>
    <source>
        <strain evidence="2">GP0119</strain>
    </source>
</reference>
<dbReference type="AlphaFoldDB" id="A0A412FYH9"/>
<evidence type="ECO:0000313" key="5">
    <source>
        <dbReference type="EMBL" id="RHH91216.1"/>
    </source>
</evidence>
<dbReference type="EMBL" id="QRKD01000006">
    <property type="protein sequence ID" value="RHH91216.1"/>
    <property type="molecule type" value="Genomic_DNA"/>
</dbReference>
<proteinExistence type="predicted"/>
<evidence type="ECO:0000313" key="7">
    <source>
        <dbReference type="Proteomes" id="UP000283512"/>
    </source>
</evidence>
<evidence type="ECO:0000313" key="2">
    <source>
        <dbReference type="EMBL" id="MDO6358869.1"/>
    </source>
</evidence>
<dbReference type="Pfam" id="PF16444">
    <property type="entry name" value="DUF5041"/>
    <property type="match status" value="1"/>
</dbReference>
<dbReference type="Proteomes" id="UP000283512">
    <property type="component" value="Unassembled WGS sequence"/>
</dbReference>
<name>A0A412FYH9_9BACE</name>
<feature type="signal peptide" evidence="1">
    <location>
        <begin position="1"/>
        <end position="22"/>
    </location>
</feature>
<reference evidence="7 8" key="1">
    <citation type="submission" date="2018-08" db="EMBL/GenBank/DDBJ databases">
        <title>A genome reference for cultivated species of the human gut microbiota.</title>
        <authorList>
            <person name="Zou Y."/>
            <person name="Xue W."/>
            <person name="Luo G."/>
        </authorList>
    </citation>
    <scope>NUCLEOTIDE SEQUENCE [LARGE SCALE GENOMIC DNA]</scope>
    <source>
        <strain evidence="3 8">AF24-29LB</strain>
        <strain evidence="5 7">AM16-49B</strain>
        <strain evidence="4 9">OF02-6LB</strain>
    </source>
</reference>
<accession>A0A412FYH9</accession>
<gene>
    <name evidence="5" type="ORF">DW190_08880</name>
    <name evidence="3" type="ORF">DWY26_04630</name>
    <name evidence="4" type="ORF">DXA49_04260</name>
    <name evidence="6" type="ORF">NXW23_05830</name>
    <name evidence="2" type="ORF">Q4469_14410</name>
</gene>
<dbReference type="Proteomes" id="UP001060260">
    <property type="component" value="Chromosome"/>
</dbReference>
<reference evidence="6" key="2">
    <citation type="submission" date="2022-08" db="EMBL/GenBank/DDBJ databases">
        <title>Genome Sequencing of Bacteroides fragilis Group Isolates with Nanopore Technology.</title>
        <authorList>
            <person name="Tisza M.J."/>
            <person name="Smith D."/>
            <person name="Dekker J.P."/>
        </authorList>
    </citation>
    <scope>NUCLEOTIDE SEQUENCE</scope>
    <source>
        <strain evidence="6">BFG-474</strain>
    </source>
</reference>
<keyword evidence="1" id="KW-0732">Signal</keyword>
<protein>
    <submittedName>
        <fullName evidence="3">DUF5041 domain-containing protein</fullName>
    </submittedName>
</protein>
<dbReference type="EMBL" id="QSCS01000005">
    <property type="protein sequence ID" value="RGY28265.1"/>
    <property type="molecule type" value="Genomic_DNA"/>
</dbReference>
<evidence type="ECO:0000256" key="1">
    <source>
        <dbReference type="SAM" id="SignalP"/>
    </source>
</evidence>
<dbReference type="EMBL" id="CP103166">
    <property type="protein sequence ID" value="UVQ97869.1"/>
    <property type="molecule type" value="Genomic_DNA"/>
</dbReference>
<feature type="chain" id="PRO_5042713129" evidence="1">
    <location>
        <begin position="23"/>
        <end position="234"/>
    </location>
</feature>
<sequence>MFKSKLIIILLCLCVVAGIANAQEKKPQVIQSEPQLEDIYNVLEAMDIHMFRFELKEFLNKVYTVTVYMDEYENGKSPKQVHNIRLGKNIQSLNAVPEEHRQAFREIKHIPEGKNEWENIKEMSIYLRKSNDSTSVCTINVPGTMKGGAPLKLQAIEKYHSYIYYPRLFKFQPIQDTDHLKIPLILYGSAWLDKQHDIIRFCGEREIDPEMKAEILKDIPHYFVIGIELKAEKE</sequence>
<evidence type="ECO:0000313" key="4">
    <source>
        <dbReference type="EMBL" id="RGY28265.1"/>
    </source>
</evidence>
<evidence type="ECO:0000313" key="8">
    <source>
        <dbReference type="Proteomes" id="UP000284205"/>
    </source>
</evidence>
<evidence type="ECO:0000313" key="6">
    <source>
        <dbReference type="EMBL" id="UVQ97869.1"/>
    </source>
</evidence>
<dbReference type="InterPro" id="IPR032222">
    <property type="entry name" value="DUF5041"/>
</dbReference>
<organism evidence="3 8">
    <name type="scientific">Bacteroides caccae</name>
    <dbReference type="NCBI Taxonomy" id="47678"/>
    <lineage>
        <taxon>Bacteria</taxon>
        <taxon>Pseudomonadati</taxon>
        <taxon>Bacteroidota</taxon>
        <taxon>Bacteroidia</taxon>
        <taxon>Bacteroidales</taxon>
        <taxon>Bacteroidaceae</taxon>
        <taxon>Bacteroides</taxon>
    </lineage>
</organism>
<dbReference type="RefSeq" id="WP_055170234.1">
    <property type="nucleotide sequence ID" value="NZ_CAXSLD010000010.1"/>
</dbReference>
<dbReference type="EMBL" id="QRUO01000003">
    <property type="protein sequence ID" value="RGR73223.1"/>
    <property type="molecule type" value="Genomic_DNA"/>
</dbReference>
<dbReference type="Proteomes" id="UP000284205">
    <property type="component" value="Unassembled WGS sequence"/>
</dbReference>